<keyword evidence="2" id="KW-0408">Iron</keyword>
<comment type="similarity">
    <text evidence="1 2">Belongs to the iron/ascorbate-dependent oxidoreductase family.</text>
</comment>
<feature type="region of interest" description="Disordered" evidence="3">
    <location>
        <begin position="1"/>
        <end position="22"/>
    </location>
</feature>
<keyword evidence="2" id="KW-0479">Metal-binding</keyword>
<accession>A0ABR1M4D6</accession>
<evidence type="ECO:0000313" key="5">
    <source>
        <dbReference type="EMBL" id="KAK7542458.1"/>
    </source>
</evidence>
<dbReference type="InterPro" id="IPR050231">
    <property type="entry name" value="Iron_ascorbate_oxido_reductase"/>
</dbReference>
<sequence>MAPGVLATDSSPAPQPPAESISFHAGKGKGIRFVVPGSKPTFTSIPTVDFSLANSPHLPERQSVAAAVGRAFKETGFMYAVNHGIPSAQLSDAPLQAVRDFFALPAADKMAVHINKSAAIRGYEALYETRLDHRTQGDMKEAFNCADDPWEPEQRAPADLDTTFSHYPANPSGKPLNQWPDDALPAFRQTLCAYREAVAAFARTILRMVALALEQDEQYFEHMCRFPMAGLRALRYPPAAPVPEGSGATETIGIGAHADYSFITLVNQLSSPAGGEGGLEVLTPSGHWIAAPPVPGSLVVNVGDFLERASNDRFVSTVHRVKNCVGAERHSLAYFFSPSSDAVIKTVPSCVVEGEEDKYEEIRAGDWQLQRLLRARYKHPASVKARENGEI</sequence>
<dbReference type="PROSITE" id="PS51471">
    <property type="entry name" value="FE2OG_OXY"/>
    <property type="match status" value="1"/>
</dbReference>
<evidence type="ECO:0000256" key="3">
    <source>
        <dbReference type="SAM" id="MobiDB-lite"/>
    </source>
</evidence>
<dbReference type="PANTHER" id="PTHR47990">
    <property type="entry name" value="2-OXOGLUTARATE (2OG) AND FE(II)-DEPENDENT OXYGENASE SUPERFAMILY PROTEIN-RELATED"/>
    <property type="match status" value="1"/>
</dbReference>
<gene>
    <name evidence="5" type="ORF">J3D65DRAFT_613874</name>
</gene>
<protein>
    <submittedName>
        <fullName evidence="5">Clavaminate synthase-like protein</fullName>
    </submittedName>
</protein>
<keyword evidence="2" id="KW-0560">Oxidoreductase</keyword>
<reference evidence="5 6" key="1">
    <citation type="submission" date="2024-04" db="EMBL/GenBank/DDBJ databases">
        <title>Phyllosticta paracitricarpa is synonymous to the EU quarantine fungus P. citricarpa based on phylogenomic analyses.</title>
        <authorList>
            <consortium name="Lawrence Berkeley National Laboratory"/>
            <person name="Van ingen-buijs V.A."/>
            <person name="Van westerhoven A.C."/>
            <person name="Haridas S."/>
            <person name="Skiadas P."/>
            <person name="Martin F."/>
            <person name="Groenewald J.Z."/>
            <person name="Crous P.W."/>
            <person name="Seidl M.F."/>
        </authorList>
    </citation>
    <scope>NUCLEOTIDE SEQUENCE [LARGE SCALE GENOMIC DNA]</scope>
    <source>
        <strain evidence="5 6">CPC 17464</strain>
    </source>
</reference>
<evidence type="ECO:0000313" key="6">
    <source>
        <dbReference type="Proteomes" id="UP001360953"/>
    </source>
</evidence>
<keyword evidence="6" id="KW-1185">Reference proteome</keyword>
<dbReference type="InterPro" id="IPR044861">
    <property type="entry name" value="IPNS-like_FE2OG_OXY"/>
</dbReference>
<dbReference type="InterPro" id="IPR005123">
    <property type="entry name" value="Oxoglu/Fe-dep_dioxygenase_dom"/>
</dbReference>
<dbReference type="GeneID" id="92032064"/>
<proteinExistence type="inferred from homology"/>
<dbReference type="SUPFAM" id="SSF51197">
    <property type="entry name" value="Clavaminate synthase-like"/>
    <property type="match status" value="1"/>
</dbReference>
<feature type="domain" description="Fe2OG dioxygenase" evidence="4">
    <location>
        <begin position="225"/>
        <end position="338"/>
    </location>
</feature>
<dbReference type="InterPro" id="IPR026992">
    <property type="entry name" value="DIOX_N"/>
</dbReference>
<name>A0ABR1M4D6_9PEZI</name>
<dbReference type="Pfam" id="PF03171">
    <property type="entry name" value="2OG-FeII_Oxy"/>
    <property type="match status" value="1"/>
</dbReference>
<evidence type="ECO:0000259" key="4">
    <source>
        <dbReference type="PROSITE" id="PS51471"/>
    </source>
</evidence>
<dbReference type="Gene3D" id="2.60.120.330">
    <property type="entry name" value="B-lactam Antibiotic, Isopenicillin N Synthase, Chain"/>
    <property type="match status" value="1"/>
</dbReference>
<evidence type="ECO:0000256" key="1">
    <source>
        <dbReference type="ARBA" id="ARBA00008056"/>
    </source>
</evidence>
<dbReference type="EMBL" id="JBBPEH010000002">
    <property type="protein sequence ID" value="KAK7542458.1"/>
    <property type="molecule type" value="Genomic_DNA"/>
</dbReference>
<organism evidence="5 6">
    <name type="scientific">Phyllosticta citribraziliensis</name>
    <dbReference type="NCBI Taxonomy" id="989973"/>
    <lineage>
        <taxon>Eukaryota</taxon>
        <taxon>Fungi</taxon>
        <taxon>Dikarya</taxon>
        <taxon>Ascomycota</taxon>
        <taxon>Pezizomycotina</taxon>
        <taxon>Dothideomycetes</taxon>
        <taxon>Dothideomycetes incertae sedis</taxon>
        <taxon>Botryosphaeriales</taxon>
        <taxon>Phyllostictaceae</taxon>
        <taxon>Phyllosticta</taxon>
    </lineage>
</organism>
<comment type="caution">
    <text evidence="5">The sequence shown here is derived from an EMBL/GenBank/DDBJ whole genome shotgun (WGS) entry which is preliminary data.</text>
</comment>
<dbReference type="Proteomes" id="UP001360953">
    <property type="component" value="Unassembled WGS sequence"/>
</dbReference>
<dbReference type="PRINTS" id="PR00682">
    <property type="entry name" value="IPNSYNTHASE"/>
</dbReference>
<dbReference type="Pfam" id="PF14226">
    <property type="entry name" value="DIOX_N"/>
    <property type="match status" value="1"/>
</dbReference>
<dbReference type="RefSeq" id="XP_066658751.1">
    <property type="nucleotide sequence ID" value="XM_066799158.1"/>
</dbReference>
<evidence type="ECO:0000256" key="2">
    <source>
        <dbReference type="RuleBase" id="RU003682"/>
    </source>
</evidence>
<dbReference type="InterPro" id="IPR027443">
    <property type="entry name" value="IPNS-like_sf"/>
</dbReference>